<dbReference type="Pfam" id="PF13799">
    <property type="entry name" value="DUF4183"/>
    <property type="match status" value="1"/>
</dbReference>
<comment type="caution">
    <text evidence="2">The sequence shown here is derived from an EMBL/GenBank/DDBJ whole genome shotgun (WGS) entry which is preliminary data.</text>
</comment>
<evidence type="ECO:0000313" key="3">
    <source>
        <dbReference type="Proteomes" id="UP001623041"/>
    </source>
</evidence>
<proteinExistence type="predicted"/>
<dbReference type="Proteomes" id="UP001623041">
    <property type="component" value="Unassembled WGS sequence"/>
</dbReference>
<evidence type="ECO:0000259" key="1">
    <source>
        <dbReference type="Pfam" id="PF13799"/>
    </source>
</evidence>
<evidence type="ECO:0000313" key="2">
    <source>
        <dbReference type="EMBL" id="MFK9094766.1"/>
    </source>
</evidence>
<feature type="domain" description="DUF4183" evidence="1">
    <location>
        <begin position="1"/>
        <end position="40"/>
    </location>
</feature>
<sequence>MNLFINGVLQPKESYEVQSGIIRLKTDDVPPNGAPVILQMFKV</sequence>
<name>A0ABW8RMW6_9BACI</name>
<protein>
    <submittedName>
        <fullName evidence="2">DUF4183 domain-containing protein</fullName>
    </submittedName>
</protein>
<dbReference type="EMBL" id="JBJHQH010000027">
    <property type="protein sequence ID" value="MFK9094766.1"/>
    <property type="molecule type" value="Genomic_DNA"/>
</dbReference>
<gene>
    <name evidence="2" type="ORF">ACJEBI_25235</name>
</gene>
<reference evidence="2 3" key="1">
    <citation type="submission" date="2024-11" db="EMBL/GenBank/DDBJ databases">
        <authorList>
            <person name="Lucas J.A."/>
        </authorList>
    </citation>
    <scope>NUCLEOTIDE SEQUENCE [LARGE SCALE GENOMIC DNA]</scope>
    <source>
        <strain evidence="2 3">Z 5.4</strain>
    </source>
</reference>
<dbReference type="RefSeq" id="WP_406583218.1">
    <property type="nucleotide sequence ID" value="NZ_JBJHQH010000027.1"/>
</dbReference>
<dbReference type="InterPro" id="IPR025237">
    <property type="entry name" value="DUF4183"/>
</dbReference>
<accession>A0ABW8RMW6</accession>
<keyword evidence="3" id="KW-1185">Reference proteome</keyword>
<organism evidence="2 3">
    <name type="scientific">Bacillus salipaludis</name>
    <dbReference type="NCBI Taxonomy" id="2547811"/>
    <lineage>
        <taxon>Bacteria</taxon>
        <taxon>Bacillati</taxon>
        <taxon>Bacillota</taxon>
        <taxon>Bacilli</taxon>
        <taxon>Bacillales</taxon>
        <taxon>Bacillaceae</taxon>
        <taxon>Bacillus</taxon>
    </lineage>
</organism>